<dbReference type="InterPro" id="IPR002477">
    <property type="entry name" value="Peptidoglycan-bd-like"/>
</dbReference>
<evidence type="ECO:0000259" key="4">
    <source>
        <dbReference type="Pfam" id="PF01471"/>
    </source>
</evidence>
<dbReference type="GO" id="GO:0030313">
    <property type="term" value="C:cell envelope"/>
    <property type="evidence" value="ECO:0007669"/>
    <property type="project" value="TreeGrafter"/>
</dbReference>
<feature type="region of interest" description="Disordered" evidence="2">
    <location>
        <begin position="76"/>
        <end position="100"/>
    </location>
</feature>
<name>A0A3S4WF61_9ACTO</name>
<dbReference type="PANTHER" id="PTHR30097:SF4">
    <property type="entry name" value="SLR6042 PROTEIN"/>
    <property type="match status" value="1"/>
</dbReference>
<dbReference type="AlphaFoldDB" id="A0A3S4WF61"/>
<dbReference type="InterPro" id="IPR036366">
    <property type="entry name" value="PGBDSf"/>
</dbReference>
<feature type="compositionally biased region" description="Basic and acidic residues" evidence="2">
    <location>
        <begin position="21"/>
        <end position="34"/>
    </location>
</feature>
<dbReference type="KEGG" id="asla:NCTC11923_00133"/>
<feature type="region of interest" description="Disordered" evidence="2">
    <location>
        <begin position="1"/>
        <end position="45"/>
    </location>
</feature>
<dbReference type="InterPro" id="IPR051909">
    <property type="entry name" value="MFP_Cation_Efflux"/>
</dbReference>
<dbReference type="Gene3D" id="2.40.420.20">
    <property type="match status" value="1"/>
</dbReference>
<dbReference type="PANTHER" id="PTHR30097">
    <property type="entry name" value="CATION EFFLUX SYSTEM PROTEIN CUSB"/>
    <property type="match status" value="1"/>
</dbReference>
<accession>A0A3S4WF61</accession>
<dbReference type="Gene3D" id="1.10.101.10">
    <property type="entry name" value="PGBD-like superfamily/PGBD"/>
    <property type="match status" value="1"/>
</dbReference>
<dbReference type="GO" id="GO:0015679">
    <property type="term" value="P:plasma membrane copper ion transport"/>
    <property type="evidence" value="ECO:0007669"/>
    <property type="project" value="TreeGrafter"/>
</dbReference>
<keyword evidence="3" id="KW-0812">Transmembrane</keyword>
<dbReference type="STRING" id="1278298.GCA_000428685_01104"/>
<protein>
    <submittedName>
        <fullName evidence="5">Efflux transporter, RND family, MFP subunit</fullName>
    </submittedName>
</protein>
<feature type="transmembrane region" description="Helical" evidence="3">
    <location>
        <begin position="49"/>
        <end position="67"/>
    </location>
</feature>
<dbReference type="SUPFAM" id="SSF47090">
    <property type="entry name" value="PGBD-like"/>
    <property type="match status" value="1"/>
</dbReference>
<evidence type="ECO:0000313" key="6">
    <source>
        <dbReference type="Proteomes" id="UP000276899"/>
    </source>
</evidence>
<keyword evidence="1" id="KW-0813">Transport</keyword>
<keyword evidence="6" id="KW-1185">Reference proteome</keyword>
<dbReference type="Proteomes" id="UP000276899">
    <property type="component" value="Chromosome"/>
</dbReference>
<evidence type="ECO:0000256" key="3">
    <source>
        <dbReference type="SAM" id="Phobius"/>
    </source>
</evidence>
<feature type="compositionally biased region" description="Polar residues" evidence="2">
    <location>
        <begin position="281"/>
        <end position="302"/>
    </location>
</feature>
<dbReference type="EMBL" id="LR134363">
    <property type="protein sequence ID" value="VEG73528.1"/>
    <property type="molecule type" value="Genomic_DNA"/>
</dbReference>
<evidence type="ECO:0000256" key="2">
    <source>
        <dbReference type="SAM" id="MobiDB-lite"/>
    </source>
</evidence>
<keyword evidence="3" id="KW-0472">Membrane</keyword>
<organism evidence="5 6">
    <name type="scientific">Actinomyces slackii</name>
    <dbReference type="NCBI Taxonomy" id="52774"/>
    <lineage>
        <taxon>Bacteria</taxon>
        <taxon>Bacillati</taxon>
        <taxon>Actinomycetota</taxon>
        <taxon>Actinomycetes</taxon>
        <taxon>Actinomycetales</taxon>
        <taxon>Actinomycetaceae</taxon>
        <taxon>Actinomyces</taxon>
    </lineage>
</organism>
<keyword evidence="3" id="KW-1133">Transmembrane helix</keyword>
<evidence type="ECO:0000256" key="1">
    <source>
        <dbReference type="ARBA" id="ARBA00022448"/>
    </source>
</evidence>
<proteinExistence type="predicted"/>
<dbReference type="GO" id="GO:0060003">
    <property type="term" value="P:copper ion export"/>
    <property type="evidence" value="ECO:0007669"/>
    <property type="project" value="TreeGrafter"/>
</dbReference>
<evidence type="ECO:0000313" key="5">
    <source>
        <dbReference type="EMBL" id="VEG73528.1"/>
    </source>
</evidence>
<sequence length="400" mass="40995">MRALNDRAPAPSESTSTEKGATAHDRPEITDAARPDAPASAARPMRRRALLAGGACAALALTAGAVMRARRIGPFSAPSEPSSLPFSGATDTVSRGDLQGQASVSGTLRYSEARTLKSGFEGVLIGLPASGTVLTQGDLLYRAGAEAAYLMHGTVPAWRTLEAGVDDGEDVLQLQTALRSMGYLEGEPDDRFGRATASAVLRWQKDAGLSRTGTVPLGQVVFSPGDLRVGSVSAKLGDRAAMDSELYAVTSTTQVVDAPVKLSDQGLAVVGGTVTITMPDSTTTSGTISAVGTPTEKSSGSGDSKERIIPVTITLDDAGASAAFQEVSVTVALPSQTREDVLSVPLGALLALSPQQYGVEIVESDGTTRKVPVTTGLFAAGRVEISGEGITAGQSVVVPQ</sequence>
<feature type="compositionally biased region" description="Polar residues" evidence="2">
    <location>
        <begin position="79"/>
        <end position="93"/>
    </location>
</feature>
<feature type="region of interest" description="Disordered" evidence="2">
    <location>
        <begin position="281"/>
        <end position="304"/>
    </location>
</feature>
<dbReference type="Pfam" id="PF01471">
    <property type="entry name" value="PG_binding_1"/>
    <property type="match status" value="1"/>
</dbReference>
<reference evidence="5 6" key="1">
    <citation type="submission" date="2018-12" db="EMBL/GenBank/DDBJ databases">
        <authorList>
            <consortium name="Pathogen Informatics"/>
        </authorList>
    </citation>
    <scope>NUCLEOTIDE SEQUENCE [LARGE SCALE GENOMIC DNA]</scope>
    <source>
        <strain evidence="5 6">NCTC11923</strain>
    </source>
</reference>
<dbReference type="InterPro" id="IPR036365">
    <property type="entry name" value="PGBD-like_sf"/>
</dbReference>
<feature type="domain" description="Peptidoglycan binding-like" evidence="4">
    <location>
        <begin position="168"/>
        <end position="214"/>
    </location>
</feature>
<gene>
    <name evidence="5" type="ORF">NCTC11923_00133</name>
</gene>